<name>A0A8H6SCJ4_9AGAR</name>
<feature type="region of interest" description="Disordered" evidence="1">
    <location>
        <begin position="216"/>
        <end position="245"/>
    </location>
</feature>
<dbReference type="GeneID" id="59348416"/>
<proteinExistence type="predicted"/>
<comment type="caution">
    <text evidence="3">The sequence shown here is derived from an EMBL/GenBank/DDBJ whole genome shotgun (WGS) entry which is preliminary data.</text>
</comment>
<evidence type="ECO:0000313" key="3">
    <source>
        <dbReference type="EMBL" id="KAF7296953.1"/>
    </source>
</evidence>
<dbReference type="EMBL" id="JACAZF010000008">
    <property type="protein sequence ID" value="KAF7296953.1"/>
    <property type="molecule type" value="Genomic_DNA"/>
</dbReference>
<organism evidence="3 4">
    <name type="scientific">Mycena indigotica</name>
    <dbReference type="NCBI Taxonomy" id="2126181"/>
    <lineage>
        <taxon>Eukaryota</taxon>
        <taxon>Fungi</taxon>
        <taxon>Dikarya</taxon>
        <taxon>Basidiomycota</taxon>
        <taxon>Agaricomycotina</taxon>
        <taxon>Agaricomycetes</taxon>
        <taxon>Agaricomycetidae</taxon>
        <taxon>Agaricales</taxon>
        <taxon>Marasmiineae</taxon>
        <taxon>Mycenaceae</taxon>
        <taxon>Mycena</taxon>
    </lineage>
</organism>
<evidence type="ECO:0000256" key="2">
    <source>
        <dbReference type="SAM" id="Phobius"/>
    </source>
</evidence>
<feature type="transmembrane region" description="Helical" evidence="2">
    <location>
        <begin position="49"/>
        <end position="74"/>
    </location>
</feature>
<keyword evidence="2" id="KW-0812">Transmembrane</keyword>
<evidence type="ECO:0000256" key="1">
    <source>
        <dbReference type="SAM" id="MobiDB-lite"/>
    </source>
</evidence>
<feature type="region of interest" description="Disordered" evidence="1">
    <location>
        <begin position="182"/>
        <end position="204"/>
    </location>
</feature>
<gene>
    <name evidence="3" type="ORF">MIND_00927200</name>
</gene>
<keyword evidence="4" id="KW-1185">Reference proteome</keyword>
<dbReference type="RefSeq" id="XP_037217312.1">
    <property type="nucleotide sequence ID" value="XM_037365900.1"/>
</dbReference>
<keyword evidence="2" id="KW-0472">Membrane</keyword>
<feature type="region of interest" description="Disordered" evidence="1">
    <location>
        <begin position="1"/>
        <end position="39"/>
    </location>
</feature>
<accession>A0A8H6SCJ4</accession>
<reference evidence="3" key="1">
    <citation type="submission" date="2020-05" db="EMBL/GenBank/DDBJ databases">
        <title>Mycena genomes resolve the evolution of fungal bioluminescence.</title>
        <authorList>
            <person name="Tsai I.J."/>
        </authorList>
    </citation>
    <scope>NUCLEOTIDE SEQUENCE</scope>
    <source>
        <strain evidence="3">171206Taipei</strain>
    </source>
</reference>
<protein>
    <submittedName>
        <fullName evidence="3">Uncharacterized protein</fullName>
    </submittedName>
</protein>
<evidence type="ECO:0000313" key="4">
    <source>
        <dbReference type="Proteomes" id="UP000636479"/>
    </source>
</evidence>
<keyword evidence="2" id="KW-1133">Transmembrane helix</keyword>
<feature type="compositionally biased region" description="Acidic residues" evidence="1">
    <location>
        <begin position="226"/>
        <end position="236"/>
    </location>
</feature>
<feature type="compositionally biased region" description="Low complexity" evidence="1">
    <location>
        <begin position="1"/>
        <end position="34"/>
    </location>
</feature>
<sequence length="276" mass="29038">MSSTTPTPTPTGTTTTTDTTSSSATSSAPSSGCTTRGGPGCRIPTPGSLYLLVFISVLFALVALACGCIARGFWRRRRLRRLGLLPPPRRWGTGVRVGLRADAADAPRPEMYDFYVDRERLAEKAGVEGVWGVISPFSLTFVSPPSASIPPTMPSTPPAAHSGAVSSLPIALLAQRLARLRPPAPTASTSKSTPAGEPPPPASPALARVACVIAMPVPPENRSVDNEQEDDDDDEERPMPLVELGTADVELLGWDVRDRDTEMTAQARGANAVDGV</sequence>
<dbReference type="Proteomes" id="UP000636479">
    <property type="component" value="Unassembled WGS sequence"/>
</dbReference>
<dbReference type="AlphaFoldDB" id="A0A8H6SCJ4"/>